<dbReference type="RefSeq" id="WP_051339603.1">
    <property type="nucleotide sequence ID" value="NZ_JAVDRL010000006.1"/>
</dbReference>
<sequence length="105" mass="11905">MVIRQYDVFDNPSAITRAKVPYVVVLQSHLFEALPTLVIAPMMRLDQSVHGGKILVEVNFADERLVVNTAFLTNIERLRLGRSRGSLAAYEDDIRRAVDRLFTGF</sequence>
<dbReference type="Proteomes" id="UP001262754">
    <property type="component" value="Unassembled WGS sequence"/>
</dbReference>
<evidence type="ECO:0000313" key="9">
    <source>
        <dbReference type="Proteomes" id="UP001262754"/>
    </source>
</evidence>
<keyword evidence="9" id="KW-1185">Reference proteome</keyword>
<comment type="similarity">
    <text evidence="1">Belongs to the CcdB toxin family.</text>
</comment>
<evidence type="ECO:0000256" key="6">
    <source>
        <dbReference type="ARBA" id="ARBA00029628"/>
    </source>
</evidence>
<evidence type="ECO:0000256" key="5">
    <source>
        <dbReference type="ARBA" id="ARBA00023163"/>
    </source>
</evidence>
<dbReference type="InterPro" id="IPR002712">
    <property type="entry name" value="CcdB"/>
</dbReference>
<keyword evidence="5" id="KW-0804">Transcription</keyword>
<evidence type="ECO:0000256" key="7">
    <source>
        <dbReference type="ARBA" id="ARBA00033135"/>
    </source>
</evidence>
<keyword evidence="3" id="KW-0678">Repressor</keyword>
<proteinExistence type="inferred from homology"/>
<dbReference type="Pfam" id="PF01845">
    <property type="entry name" value="CcdB"/>
    <property type="match status" value="1"/>
</dbReference>
<dbReference type="EMBL" id="JAVDRL010000006">
    <property type="protein sequence ID" value="MDR6531625.1"/>
    <property type="molecule type" value="Genomic_DNA"/>
</dbReference>
<evidence type="ECO:0000256" key="1">
    <source>
        <dbReference type="ARBA" id="ARBA00005230"/>
    </source>
</evidence>
<gene>
    <name evidence="8" type="ORF">J2800_002372</name>
</gene>
<name>A0ABU1MZL7_9CAUL</name>
<protein>
    <recommendedName>
        <fullName evidence="2">Toxin CcdB</fullName>
    </recommendedName>
    <alternativeName>
        <fullName evidence="7">Cytotoxic protein CcdB</fullName>
    </alternativeName>
    <alternativeName>
        <fullName evidence="6">Protein LetD</fullName>
    </alternativeName>
</protein>
<comment type="caution">
    <text evidence="8">The sequence shown here is derived from an EMBL/GenBank/DDBJ whole genome shotgun (WGS) entry which is preliminary data.</text>
</comment>
<dbReference type="InterPro" id="IPR011067">
    <property type="entry name" value="Plasmid_toxin/cell-grow_inhib"/>
</dbReference>
<dbReference type="Gene3D" id="2.30.30.110">
    <property type="match status" value="1"/>
</dbReference>
<accession>A0ABU1MZL7</accession>
<evidence type="ECO:0000313" key="8">
    <source>
        <dbReference type="EMBL" id="MDR6531625.1"/>
    </source>
</evidence>
<evidence type="ECO:0000256" key="2">
    <source>
        <dbReference type="ARBA" id="ARBA00015075"/>
    </source>
</evidence>
<evidence type="ECO:0000256" key="3">
    <source>
        <dbReference type="ARBA" id="ARBA00022491"/>
    </source>
</evidence>
<keyword evidence="4" id="KW-0805">Transcription regulation</keyword>
<organism evidence="8 9">
    <name type="scientific">Caulobacter rhizosphaerae</name>
    <dbReference type="NCBI Taxonomy" id="2010972"/>
    <lineage>
        <taxon>Bacteria</taxon>
        <taxon>Pseudomonadati</taxon>
        <taxon>Pseudomonadota</taxon>
        <taxon>Alphaproteobacteria</taxon>
        <taxon>Caulobacterales</taxon>
        <taxon>Caulobacteraceae</taxon>
        <taxon>Caulobacter</taxon>
    </lineage>
</organism>
<reference evidence="8 9" key="1">
    <citation type="submission" date="2023-07" db="EMBL/GenBank/DDBJ databases">
        <title>Sorghum-associated microbial communities from plants grown in Nebraska, USA.</title>
        <authorList>
            <person name="Schachtman D."/>
        </authorList>
    </citation>
    <scope>NUCLEOTIDE SEQUENCE [LARGE SCALE GENOMIC DNA]</scope>
    <source>
        <strain evidence="8 9">DS2154</strain>
    </source>
</reference>
<evidence type="ECO:0000256" key="4">
    <source>
        <dbReference type="ARBA" id="ARBA00023015"/>
    </source>
</evidence>
<dbReference type="SUPFAM" id="SSF50118">
    <property type="entry name" value="Cell growth inhibitor/plasmid maintenance toxic component"/>
    <property type="match status" value="1"/>
</dbReference>